<dbReference type="GO" id="GO:0052689">
    <property type="term" value="F:carboxylic ester hydrolase activity"/>
    <property type="evidence" value="ECO:0007669"/>
    <property type="project" value="TreeGrafter"/>
</dbReference>
<comment type="caution">
    <text evidence="3">The sequence shown here is derived from an EMBL/GenBank/DDBJ whole genome shotgun (WGS) entry which is preliminary data.</text>
</comment>
<reference evidence="3" key="1">
    <citation type="submission" date="2021-01" db="EMBL/GenBank/DDBJ databases">
        <title>Modified the classification status of verrucomicrobia.</title>
        <authorList>
            <person name="Feng X."/>
        </authorList>
    </citation>
    <scope>NUCLEOTIDE SEQUENCE</scope>
    <source>
        <strain evidence="3">_KCTC 22039</strain>
    </source>
</reference>
<dbReference type="EMBL" id="JAENIM010000037">
    <property type="protein sequence ID" value="MBK1790983.1"/>
    <property type="molecule type" value="Genomic_DNA"/>
</dbReference>
<keyword evidence="1" id="KW-0732">Signal</keyword>
<protein>
    <submittedName>
        <fullName evidence="3">Alpha/beta fold hydrolase</fullName>
    </submittedName>
</protein>
<organism evidence="3 4">
    <name type="scientific">Persicirhabdus sediminis</name>
    <dbReference type="NCBI Taxonomy" id="454144"/>
    <lineage>
        <taxon>Bacteria</taxon>
        <taxon>Pseudomonadati</taxon>
        <taxon>Verrucomicrobiota</taxon>
        <taxon>Verrucomicrobiia</taxon>
        <taxon>Verrucomicrobiales</taxon>
        <taxon>Verrucomicrobiaceae</taxon>
        <taxon>Persicirhabdus</taxon>
    </lineage>
</organism>
<dbReference type="Pfam" id="PF12146">
    <property type="entry name" value="Hydrolase_4"/>
    <property type="match status" value="1"/>
</dbReference>
<sequence length="309" mass="33172">MKYLYLLCLLFAYPVMAEQKQVTLANGDIQLAGTLQSAGDSKDLAVLIIAGSGATDRDGNNIAAGLKNSCLKYLANGLAEHKVASLRVDKRGVGASSPKMVVEKDLRFSNYVDDASAWVKYLHDQGYKKVVIAGHSEGAMVATLAAQKGGVDSIILLAGIGRPAGEVLREQLKGKLPAPMYQDADAVIVQLEKGQLVEKYPPVLASVFRSDVQPYMISLLAVEPAEELAKLDIPVLVIQGSEDLQVTMVDARLLAESAKRGKLVEIEGMNHVLKSAKGPMLMQLSSYQSAEPALHDDLLVNVLEFLASE</sequence>
<gene>
    <name evidence="3" type="ORF">JIN82_07415</name>
</gene>
<dbReference type="InterPro" id="IPR053145">
    <property type="entry name" value="AB_hydrolase_Est10"/>
</dbReference>
<dbReference type="PANTHER" id="PTHR43265">
    <property type="entry name" value="ESTERASE ESTD"/>
    <property type="match status" value="1"/>
</dbReference>
<dbReference type="SUPFAM" id="SSF53474">
    <property type="entry name" value="alpha/beta-Hydrolases"/>
    <property type="match status" value="1"/>
</dbReference>
<feature type="signal peptide" evidence="1">
    <location>
        <begin position="1"/>
        <end position="17"/>
    </location>
</feature>
<proteinExistence type="predicted"/>
<evidence type="ECO:0000259" key="2">
    <source>
        <dbReference type="Pfam" id="PF12146"/>
    </source>
</evidence>
<name>A0A8J7SMA9_9BACT</name>
<accession>A0A8J7SMA9</accession>
<dbReference type="Gene3D" id="3.40.50.1820">
    <property type="entry name" value="alpha/beta hydrolase"/>
    <property type="match status" value="1"/>
</dbReference>
<evidence type="ECO:0000313" key="4">
    <source>
        <dbReference type="Proteomes" id="UP000624703"/>
    </source>
</evidence>
<dbReference type="AlphaFoldDB" id="A0A8J7SMA9"/>
<feature type="domain" description="Serine aminopeptidase S33" evidence="2">
    <location>
        <begin position="71"/>
        <end position="272"/>
    </location>
</feature>
<keyword evidence="3" id="KW-0378">Hydrolase</keyword>
<evidence type="ECO:0000256" key="1">
    <source>
        <dbReference type="SAM" id="SignalP"/>
    </source>
</evidence>
<dbReference type="RefSeq" id="WP_200311001.1">
    <property type="nucleotide sequence ID" value="NZ_JAENIM010000037.1"/>
</dbReference>
<dbReference type="InterPro" id="IPR022742">
    <property type="entry name" value="Hydrolase_4"/>
</dbReference>
<dbReference type="PANTHER" id="PTHR43265:SF1">
    <property type="entry name" value="ESTERASE ESTD"/>
    <property type="match status" value="1"/>
</dbReference>
<feature type="chain" id="PRO_5035172046" evidence="1">
    <location>
        <begin position="18"/>
        <end position="309"/>
    </location>
</feature>
<keyword evidence="4" id="KW-1185">Reference proteome</keyword>
<dbReference type="InterPro" id="IPR029058">
    <property type="entry name" value="AB_hydrolase_fold"/>
</dbReference>
<evidence type="ECO:0000313" key="3">
    <source>
        <dbReference type="EMBL" id="MBK1790983.1"/>
    </source>
</evidence>
<dbReference type="Proteomes" id="UP000624703">
    <property type="component" value="Unassembled WGS sequence"/>
</dbReference>